<dbReference type="PANTHER" id="PTHR43479:SF11">
    <property type="entry name" value="ACREF_ENVCD OPERON REPRESSOR-RELATED"/>
    <property type="match status" value="1"/>
</dbReference>
<dbReference type="Gene3D" id="1.10.357.10">
    <property type="entry name" value="Tetracycline Repressor, domain 2"/>
    <property type="match status" value="1"/>
</dbReference>
<dbReference type="SUPFAM" id="SSF46689">
    <property type="entry name" value="Homeodomain-like"/>
    <property type="match status" value="1"/>
</dbReference>
<keyword evidence="1 2" id="KW-0238">DNA-binding</keyword>
<evidence type="ECO:0000256" key="1">
    <source>
        <dbReference type="ARBA" id="ARBA00023125"/>
    </source>
</evidence>
<gene>
    <name evidence="4" type="ORF">HMPREF9193_01076</name>
</gene>
<dbReference type="PROSITE" id="PS50977">
    <property type="entry name" value="HTH_TETR_2"/>
    <property type="match status" value="1"/>
</dbReference>
<evidence type="ECO:0000313" key="5">
    <source>
        <dbReference type="Proteomes" id="UP000016649"/>
    </source>
</evidence>
<dbReference type="EMBL" id="AWVH01000026">
    <property type="protein sequence ID" value="ERJ93400.1"/>
    <property type="molecule type" value="Genomic_DNA"/>
</dbReference>
<keyword evidence="5" id="KW-1185">Reference proteome</keyword>
<dbReference type="InterPro" id="IPR050624">
    <property type="entry name" value="HTH-type_Tx_Regulator"/>
</dbReference>
<dbReference type="PANTHER" id="PTHR43479">
    <property type="entry name" value="ACREF/ENVCD OPERON REPRESSOR-RELATED"/>
    <property type="match status" value="1"/>
</dbReference>
<evidence type="ECO:0000256" key="2">
    <source>
        <dbReference type="PROSITE-ProRule" id="PRU00335"/>
    </source>
</evidence>
<feature type="domain" description="HTH tetR-type" evidence="3">
    <location>
        <begin position="19"/>
        <end position="79"/>
    </location>
</feature>
<dbReference type="InterPro" id="IPR009057">
    <property type="entry name" value="Homeodomain-like_sf"/>
</dbReference>
<feature type="DNA-binding region" description="H-T-H motif" evidence="2">
    <location>
        <begin position="42"/>
        <end position="61"/>
    </location>
</feature>
<comment type="caution">
    <text evidence="4">The sequence shown here is derived from an EMBL/GenBank/DDBJ whole genome shotgun (WGS) entry which is preliminary data.</text>
</comment>
<evidence type="ECO:0000259" key="3">
    <source>
        <dbReference type="PROSITE" id="PS50977"/>
    </source>
</evidence>
<evidence type="ECO:0000313" key="4">
    <source>
        <dbReference type="EMBL" id="ERJ93400.1"/>
    </source>
</evidence>
<dbReference type="InterPro" id="IPR001647">
    <property type="entry name" value="HTH_TetR"/>
</dbReference>
<organism evidence="4 5">
    <name type="scientific">Treponema lecithinolyticum ATCC 700332</name>
    <dbReference type="NCBI Taxonomy" id="1321815"/>
    <lineage>
        <taxon>Bacteria</taxon>
        <taxon>Pseudomonadati</taxon>
        <taxon>Spirochaetota</taxon>
        <taxon>Spirochaetia</taxon>
        <taxon>Spirochaetales</taxon>
        <taxon>Treponemataceae</taxon>
        <taxon>Treponema</taxon>
    </lineage>
</organism>
<dbReference type="Pfam" id="PF00440">
    <property type="entry name" value="TetR_N"/>
    <property type="match status" value="1"/>
</dbReference>
<dbReference type="RefSeq" id="WP_021687287.1">
    <property type="nucleotide sequence ID" value="NZ_KI260564.1"/>
</dbReference>
<dbReference type="Proteomes" id="UP000016649">
    <property type="component" value="Unassembled WGS sequence"/>
</dbReference>
<sequence length="199" mass="22655">MTANEKEKDGKKREYRSAARSRRLIRDAYAALMQEKPVDKISVSDIVRLADLNRGTFYAHYANPQAVLVEISDEIVSTMQNFLIDFNFSHFLQNPLPLLSKVEELLTANFDFYRKINLPAVFADFTDKIKNILIERIASDTSLPKTVRNSPEFRVALELFAGGLISVYLSFVQGKIKADSTQITGALNMLIRHAFVQFF</sequence>
<reference evidence="4 5" key="1">
    <citation type="submission" date="2013-08" db="EMBL/GenBank/DDBJ databases">
        <authorList>
            <person name="Weinstock G."/>
            <person name="Sodergren E."/>
            <person name="Wylie T."/>
            <person name="Fulton L."/>
            <person name="Fulton R."/>
            <person name="Fronick C."/>
            <person name="O'Laughlin M."/>
            <person name="Godfrey J."/>
            <person name="Miner T."/>
            <person name="Herter B."/>
            <person name="Appelbaum E."/>
            <person name="Cordes M."/>
            <person name="Lek S."/>
            <person name="Wollam A."/>
            <person name="Pepin K.H."/>
            <person name="Palsikar V.B."/>
            <person name="Mitreva M."/>
            <person name="Wilson R.K."/>
        </authorList>
    </citation>
    <scope>NUCLEOTIDE SEQUENCE [LARGE SCALE GENOMIC DNA]</scope>
    <source>
        <strain evidence="4 5">ATCC 700332</strain>
    </source>
</reference>
<protein>
    <submittedName>
        <fullName evidence="4">Transcriptional regulator, TetR family</fullName>
    </submittedName>
</protein>
<proteinExistence type="predicted"/>
<accession>A0ABN0NZH2</accession>
<name>A0ABN0NZH2_TRELE</name>